<dbReference type="PROSITE" id="PS51257">
    <property type="entry name" value="PROKAR_LIPOPROTEIN"/>
    <property type="match status" value="1"/>
</dbReference>
<organism evidence="2 3">
    <name type="scientific">Streptomyces nitrosporeus</name>
    <dbReference type="NCBI Taxonomy" id="28894"/>
    <lineage>
        <taxon>Bacteria</taxon>
        <taxon>Bacillati</taxon>
        <taxon>Actinomycetota</taxon>
        <taxon>Actinomycetes</taxon>
        <taxon>Kitasatosporales</taxon>
        <taxon>Streptomycetaceae</taxon>
        <taxon>Streptomyces</taxon>
    </lineage>
</organism>
<evidence type="ECO:0008006" key="4">
    <source>
        <dbReference type="Google" id="ProtNLM"/>
    </source>
</evidence>
<sequence length="262" mass="26907">MFELFARGDGGTGRRGALAAACAVAVLAGAGGCGEDGSGGGDGRAAKSPAPAATAPSAGAAPSGGLTEAQLTEAALTEGERAGVHTVSEYVLDGPHSDMYTADPAVCQPLVSLAGDVSGHEPTAQVQRKTDILDDMRGVTVDVTLRSYPGDGAAEVMRALGKAGTECAGGFTEERALVRAGYEKTEPAALPPFADEADEAEAYRFTIRDVKDELKLYEYLTVLRSGSTTLAFRAESLGTEDFGGVPQEVMDAQWKKFRAAAG</sequence>
<evidence type="ECO:0000256" key="1">
    <source>
        <dbReference type="SAM" id="MobiDB-lite"/>
    </source>
</evidence>
<keyword evidence="3" id="KW-1185">Reference proteome</keyword>
<protein>
    <recommendedName>
        <fullName evidence="4">Sensor domain-containing protein</fullName>
    </recommendedName>
</protein>
<evidence type="ECO:0000313" key="3">
    <source>
        <dbReference type="Proteomes" id="UP000326178"/>
    </source>
</evidence>
<dbReference type="RefSeq" id="WP_150487310.1">
    <property type="nucleotide sequence ID" value="NZ_BMUV01000001.1"/>
</dbReference>
<dbReference type="Proteomes" id="UP000326178">
    <property type="component" value="Chromosome"/>
</dbReference>
<dbReference type="OrthoDB" id="4166787at2"/>
<evidence type="ECO:0000313" key="2">
    <source>
        <dbReference type="EMBL" id="QEU71945.1"/>
    </source>
</evidence>
<proteinExistence type="predicted"/>
<dbReference type="EMBL" id="CP023702">
    <property type="protein sequence ID" value="QEU71945.1"/>
    <property type="molecule type" value="Genomic_DNA"/>
</dbReference>
<reference evidence="2 3" key="1">
    <citation type="submission" date="2017-09" db="EMBL/GenBank/DDBJ databases">
        <authorList>
            <person name="Lee N."/>
            <person name="Cho B.-K."/>
        </authorList>
    </citation>
    <scope>NUCLEOTIDE SEQUENCE [LARGE SCALE GENOMIC DNA]</scope>
    <source>
        <strain evidence="2 3">ATCC 12769</strain>
    </source>
</reference>
<gene>
    <name evidence="2" type="ORF">CP967_08165</name>
</gene>
<dbReference type="AlphaFoldDB" id="A0A5J6FA80"/>
<dbReference type="KEGG" id="snk:CP967_08165"/>
<name>A0A5J6FA80_9ACTN</name>
<feature type="region of interest" description="Disordered" evidence="1">
    <location>
        <begin position="37"/>
        <end position="65"/>
    </location>
</feature>
<accession>A0A5J6FA80</accession>
<feature type="compositionally biased region" description="Low complexity" evidence="1">
    <location>
        <begin position="46"/>
        <end position="65"/>
    </location>
</feature>